<dbReference type="GeneID" id="19948871"/>
<evidence type="ECO:0000256" key="2">
    <source>
        <dbReference type="ARBA" id="ARBA00022490"/>
    </source>
</evidence>
<dbReference type="EMBL" id="JH767155">
    <property type="protein sequence ID" value="EQC34373.1"/>
    <property type="molecule type" value="Genomic_DNA"/>
</dbReference>
<dbReference type="AlphaFoldDB" id="T0RPF1"/>
<feature type="compositionally biased region" description="Low complexity" evidence="5">
    <location>
        <begin position="439"/>
        <end position="451"/>
    </location>
</feature>
<dbReference type="GO" id="GO:0007051">
    <property type="term" value="P:spindle organization"/>
    <property type="evidence" value="ECO:0007669"/>
    <property type="project" value="TreeGrafter"/>
</dbReference>
<sequence length="1278" mass="137578">MSSRQVDLRTAYVREEYVPPAARPKDGRPRSAGPGGDPSPTKGPEPRPTSAHPRLHDKHIESGYIVTKADLRRKRPPDDVSDRVRQIYADVGRVARKPAAKRDDGGLHEALLALKYELRQEQDRRLKVAARNRRLEEVIAMKDKKLEDALSLRSTHGPHQMQREMAAKERTHHHLLGKLREKLQQATTTIAAYEDTLNSLRSSVKHTHVMELNERLAQYEMELDLATSRLEAQDKTLDHYRKQMEDRSETAAQKTIKRLRTVVLSLNDEKKRLEHENRVLKECLSTERSQRRSPKKPKPPPKAIVADVPTSPSKERWASQSLRREIDGKLASKRPPSAGAGRRLVATMAGGAIVQRKPNVRPRPQSVPATAPVAAPDIAGTQSKAPPKATDDDDDALMGGAADERVLLDKDARTKMDGIEGTPATTAPPMPLSETASNEPAATTAPEMTTAGVDHPAARTPAQVTKPTSSPVKTSPTDAENTPNRTTGANLATRMDPVAASDEPLPPLTAVQPPVNIAPPALNEQPVLTMDEGLLSDSDDAAESEGGDDIETTDVPTGESAPNGDRDEENEGYIERVLSGRGSVVVSAAPDDDDDDDTDFNALITFDTTPRGDTTASPAKVHHHEDETDSHGSLEHVQTALDSARRLSKNEGSFKRKDSLEFFDVPDVLSARRRTSPNVDAPPQTLHLHRRSVPVHPVFPVVADGQTDADTATEVADANTAAEEADAAEASLLRVESGDIGGDASRPVTASPVESNAGTAYSDDTFDSAPDPTLGSDAAALRIQWSFRRHKRKKHKKADGNPPPSDLSSHHRDADNTTEMLAITMETNTGNSVDESANGTHSAINSEPAKPPPSREALTAGPSDAASTEDAGVASNPTPDDAATCIQAHVRRYLGRQASRLMSDAETHEQDAEATSIPVQEPSRPRSPVVDSTQVAVKEHDAAAQIQTSFRKHVQRQATFRTTHSAAITIQRHARGRLVRRQQHARSNSTAAASTIQARYRQYSLRKYLLSTADDLTEPPPGVDTIPTSNANIAAVVCEPSVSVVRQNDDDNTDTVQSASESIPLPSAEADPNSVLATTDDVSAPLLVPDTDDNVGADVLTDRSGAGPRMDLPLDIEDKTATTEMATTLEQPDDSSASGDPYTARYDDGEGFDGDETPAAGDEPTASGDEPTSAGDAPAEPDPTDDAPEPKMPPETGRELENDLYDAAFDAESSVATPNSHDAEDAAMIASVMQEIAADDASDDGSSPNPLQYDDEFEDDDDDAALDADADYLTEHSE</sequence>
<feature type="compositionally biased region" description="Acidic residues" evidence="5">
    <location>
        <begin position="537"/>
        <end position="552"/>
    </location>
</feature>
<feature type="region of interest" description="Disordered" evidence="5">
    <location>
        <begin position="281"/>
        <end position="635"/>
    </location>
</feature>
<feature type="compositionally biased region" description="Low complexity" evidence="5">
    <location>
        <begin position="576"/>
        <end position="587"/>
    </location>
</feature>
<feature type="compositionally biased region" description="Polar residues" evidence="5">
    <location>
        <begin position="606"/>
        <end position="617"/>
    </location>
</feature>
<feature type="compositionally biased region" description="Polar residues" evidence="5">
    <location>
        <begin position="830"/>
        <end position="845"/>
    </location>
</feature>
<feature type="region of interest" description="Disordered" evidence="5">
    <location>
        <begin position="738"/>
        <end position="775"/>
    </location>
</feature>
<reference evidence="6 7" key="1">
    <citation type="submission" date="2012-04" db="EMBL/GenBank/DDBJ databases">
        <title>The Genome Sequence of Saprolegnia declina VS20.</title>
        <authorList>
            <consortium name="The Broad Institute Genome Sequencing Platform"/>
            <person name="Russ C."/>
            <person name="Nusbaum C."/>
            <person name="Tyler B."/>
            <person name="van West P."/>
            <person name="Dieguez-Uribeondo J."/>
            <person name="de Bruijn I."/>
            <person name="Tripathy S."/>
            <person name="Jiang R."/>
            <person name="Young S.K."/>
            <person name="Zeng Q."/>
            <person name="Gargeya S."/>
            <person name="Fitzgerald M."/>
            <person name="Haas B."/>
            <person name="Abouelleil A."/>
            <person name="Alvarado L."/>
            <person name="Arachchi H.M."/>
            <person name="Berlin A."/>
            <person name="Chapman S.B."/>
            <person name="Goldberg J."/>
            <person name="Griggs A."/>
            <person name="Gujja S."/>
            <person name="Hansen M."/>
            <person name="Howarth C."/>
            <person name="Imamovic A."/>
            <person name="Larimer J."/>
            <person name="McCowen C."/>
            <person name="Montmayeur A."/>
            <person name="Murphy C."/>
            <person name="Neiman D."/>
            <person name="Pearson M."/>
            <person name="Priest M."/>
            <person name="Roberts A."/>
            <person name="Saif S."/>
            <person name="Shea T."/>
            <person name="Sisk P."/>
            <person name="Sykes S."/>
            <person name="Wortman J."/>
            <person name="Nusbaum C."/>
            <person name="Birren B."/>
        </authorList>
    </citation>
    <scope>NUCLEOTIDE SEQUENCE [LARGE SCALE GENOMIC DNA]</scope>
    <source>
        <strain evidence="6 7">VS20</strain>
    </source>
</reference>
<accession>T0RPF1</accession>
<dbReference type="PANTHER" id="PTHR22706:SF1">
    <property type="entry name" value="ASSEMBLY FACTOR FOR SPINDLE MICROTUBULES"/>
    <property type="match status" value="1"/>
</dbReference>
<keyword evidence="2" id="KW-0963">Cytoplasm</keyword>
<feature type="region of interest" description="Disordered" evidence="5">
    <location>
        <begin position="788"/>
        <end position="813"/>
    </location>
</feature>
<keyword evidence="4" id="KW-0112">Calmodulin-binding</keyword>
<name>T0RPF1_SAPDV</name>
<evidence type="ECO:0000256" key="3">
    <source>
        <dbReference type="ARBA" id="ARBA00022737"/>
    </source>
</evidence>
<dbReference type="GO" id="GO:0000278">
    <property type="term" value="P:mitotic cell cycle"/>
    <property type="evidence" value="ECO:0007669"/>
    <property type="project" value="TreeGrafter"/>
</dbReference>
<dbReference type="Proteomes" id="UP000030762">
    <property type="component" value="Unassembled WGS sequence"/>
</dbReference>
<dbReference type="InterPro" id="IPR051185">
    <property type="entry name" value="ASPM"/>
</dbReference>
<dbReference type="eggNOG" id="ENOG502S9EJ">
    <property type="taxonomic scope" value="Eukaryota"/>
</dbReference>
<dbReference type="PANTHER" id="PTHR22706">
    <property type="entry name" value="ASSEMBLY FACTOR FOR SPINDLE MICROTUBULES"/>
    <property type="match status" value="1"/>
</dbReference>
<feature type="compositionally biased region" description="Basic and acidic residues" evidence="5">
    <location>
        <begin position="12"/>
        <end position="29"/>
    </location>
</feature>
<feature type="compositionally biased region" description="Basic residues" evidence="5">
    <location>
        <begin position="788"/>
        <end position="797"/>
    </location>
</feature>
<dbReference type="PROSITE" id="PS50096">
    <property type="entry name" value="IQ"/>
    <property type="match status" value="4"/>
</dbReference>
<feature type="region of interest" description="Disordered" evidence="5">
    <location>
        <begin position="830"/>
        <end position="881"/>
    </location>
</feature>
<protein>
    <submittedName>
        <fullName evidence="6">Uncharacterized protein</fullName>
    </submittedName>
</protein>
<feature type="compositionally biased region" description="Acidic residues" evidence="5">
    <location>
        <begin position="1253"/>
        <end position="1272"/>
    </location>
</feature>
<dbReference type="STRING" id="1156394.T0RPF1"/>
<feature type="compositionally biased region" description="Basic and acidic residues" evidence="5">
    <location>
        <begin position="402"/>
        <end position="418"/>
    </location>
</feature>
<evidence type="ECO:0000256" key="4">
    <source>
        <dbReference type="ARBA" id="ARBA00022860"/>
    </source>
</evidence>
<feature type="compositionally biased region" description="Acidic residues" evidence="5">
    <location>
        <begin position="590"/>
        <end position="599"/>
    </location>
</feature>
<evidence type="ECO:0000256" key="5">
    <source>
        <dbReference type="SAM" id="MobiDB-lite"/>
    </source>
</evidence>
<dbReference type="SMART" id="SM00015">
    <property type="entry name" value="IQ"/>
    <property type="match status" value="4"/>
</dbReference>
<feature type="region of interest" description="Disordered" evidence="5">
    <location>
        <begin position="901"/>
        <end position="928"/>
    </location>
</feature>
<dbReference type="GO" id="GO:0005516">
    <property type="term" value="F:calmodulin binding"/>
    <property type="evidence" value="ECO:0007669"/>
    <property type="project" value="UniProtKB-KW"/>
</dbReference>
<feature type="compositionally biased region" description="Polar residues" evidence="5">
    <location>
        <begin position="1127"/>
        <end position="1138"/>
    </location>
</feature>
<feature type="compositionally biased region" description="Polar residues" evidence="5">
    <location>
        <begin position="462"/>
        <end position="490"/>
    </location>
</feature>
<evidence type="ECO:0000256" key="1">
    <source>
        <dbReference type="ARBA" id="ARBA00004496"/>
    </source>
</evidence>
<dbReference type="InParanoid" id="T0RPF1"/>
<gene>
    <name evidence="6" type="ORF">SDRG_08144</name>
</gene>
<organism evidence="6 7">
    <name type="scientific">Saprolegnia diclina (strain VS20)</name>
    <dbReference type="NCBI Taxonomy" id="1156394"/>
    <lineage>
        <taxon>Eukaryota</taxon>
        <taxon>Sar</taxon>
        <taxon>Stramenopiles</taxon>
        <taxon>Oomycota</taxon>
        <taxon>Saprolegniomycetes</taxon>
        <taxon>Saprolegniales</taxon>
        <taxon>Saprolegniaceae</taxon>
        <taxon>Saprolegnia</taxon>
    </lineage>
</organism>
<keyword evidence="7" id="KW-1185">Reference proteome</keyword>
<dbReference type="Pfam" id="PF00612">
    <property type="entry name" value="IQ"/>
    <property type="match status" value="2"/>
</dbReference>
<keyword evidence="3" id="KW-0677">Repeat</keyword>
<feature type="region of interest" description="Disordered" evidence="5">
    <location>
        <begin position="1"/>
        <end position="59"/>
    </location>
</feature>
<dbReference type="RefSeq" id="XP_008612235.1">
    <property type="nucleotide sequence ID" value="XM_008614013.1"/>
</dbReference>
<dbReference type="OMA" id="EPEWHVI"/>
<feature type="region of interest" description="Disordered" evidence="5">
    <location>
        <begin position="1044"/>
        <end position="1114"/>
    </location>
</feature>
<feature type="region of interest" description="Disordered" evidence="5">
    <location>
        <begin position="1127"/>
        <end position="1278"/>
    </location>
</feature>
<dbReference type="VEuPathDB" id="FungiDB:SDRG_08144"/>
<dbReference type="OrthoDB" id="3222at2759"/>
<dbReference type="GO" id="GO:0005737">
    <property type="term" value="C:cytoplasm"/>
    <property type="evidence" value="ECO:0007669"/>
    <property type="project" value="UniProtKB-SubCell"/>
</dbReference>
<dbReference type="Gene3D" id="1.20.5.190">
    <property type="match status" value="1"/>
</dbReference>
<feature type="compositionally biased region" description="Basic and acidic residues" evidence="5">
    <location>
        <begin position="623"/>
        <end position="634"/>
    </location>
</feature>
<feature type="compositionally biased region" description="Basic and acidic residues" evidence="5">
    <location>
        <begin position="281"/>
        <end position="290"/>
    </location>
</feature>
<evidence type="ECO:0000313" key="6">
    <source>
        <dbReference type="EMBL" id="EQC34373.1"/>
    </source>
</evidence>
<dbReference type="GO" id="GO:0000922">
    <property type="term" value="C:spindle pole"/>
    <property type="evidence" value="ECO:0007669"/>
    <property type="project" value="TreeGrafter"/>
</dbReference>
<evidence type="ECO:0000313" key="7">
    <source>
        <dbReference type="Proteomes" id="UP000030762"/>
    </source>
</evidence>
<comment type="subcellular location">
    <subcellularLocation>
        <location evidence="1">Cytoplasm</location>
    </subcellularLocation>
</comment>
<proteinExistence type="predicted"/>
<dbReference type="InterPro" id="IPR000048">
    <property type="entry name" value="IQ_motif_EF-hand-BS"/>
</dbReference>
<dbReference type="GO" id="GO:0051295">
    <property type="term" value="P:establishment of meiotic spindle localization"/>
    <property type="evidence" value="ECO:0007669"/>
    <property type="project" value="TreeGrafter"/>
</dbReference>
<feature type="compositionally biased region" description="Basic and acidic residues" evidence="5">
    <location>
        <begin position="313"/>
        <end position="330"/>
    </location>
</feature>